<dbReference type="Proteomes" id="UP000467236">
    <property type="component" value="Chromosome"/>
</dbReference>
<accession>A0A7I7MRS5</accession>
<evidence type="ECO:0000313" key="2">
    <source>
        <dbReference type="EMBL" id="BBX74938.1"/>
    </source>
</evidence>
<evidence type="ECO:0000256" key="1">
    <source>
        <dbReference type="SAM" id="MobiDB-lite"/>
    </source>
</evidence>
<reference evidence="2 3" key="1">
    <citation type="journal article" date="2019" name="Emerg. Microbes Infect.">
        <title>Comprehensive subspecies identification of 175 nontuberculous mycobacteria species based on 7547 genomic profiles.</title>
        <authorList>
            <person name="Matsumoto Y."/>
            <person name="Kinjo T."/>
            <person name="Motooka D."/>
            <person name="Nabeya D."/>
            <person name="Jung N."/>
            <person name="Uechi K."/>
            <person name="Horii T."/>
            <person name="Iida T."/>
            <person name="Fujita J."/>
            <person name="Nakamura S."/>
        </authorList>
    </citation>
    <scope>NUCLEOTIDE SEQUENCE [LARGE SCALE GENOMIC DNA]</scope>
    <source>
        <strain evidence="2 3">JCM 14233</strain>
    </source>
</reference>
<dbReference type="EMBL" id="AP022575">
    <property type="protein sequence ID" value="BBX74938.1"/>
    <property type="molecule type" value="Genomic_DNA"/>
</dbReference>
<gene>
    <name evidence="2" type="ORF">MSHI_28440</name>
</gene>
<dbReference type="AlphaFoldDB" id="A0A7I7MRS5"/>
<evidence type="ECO:0000313" key="3">
    <source>
        <dbReference type="Proteomes" id="UP000467236"/>
    </source>
</evidence>
<keyword evidence="3" id="KW-1185">Reference proteome</keyword>
<dbReference type="KEGG" id="mshj:MSHI_28440"/>
<feature type="region of interest" description="Disordered" evidence="1">
    <location>
        <begin position="35"/>
        <end position="73"/>
    </location>
</feature>
<sequence length="90" mass="10071">MHIGDPDAGTAALWGRLYATDAAMLDRRLTQLARGRATTTRAPWPSAAPMPPRLPPRPTRTYRVSDPERGPSPRIAAWRRTRLYPVILLV</sequence>
<protein>
    <submittedName>
        <fullName evidence="2">Uncharacterized protein</fullName>
    </submittedName>
</protein>
<organism evidence="2 3">
    <name type="scientific">Mycobacterium shinjukuense</name>
    <dbReference type="NCBI Taxonomy" id="398694"/>
    <lineage>
        <taxon>Bacteria</taxon>
        <taxon>Bacillati</taxon>
        <taxon>Actinomycetota</taxon>
        <taxon>Actinomycetes</taxon>
        <taxon>Mycobacteriales</taxon>
        <taxon>Mycobacteriaceae</taxon>
        <taxon>Mycobacterium</taxon>
    </lineage>
</organism>
<feature type="compositionally biased region" description="Pro residues" evidence="1">
    <location>
        <begin position="46"/>
        <end position="58"/>
    </location>
</feature>
<name>A0A7I7MRS5_9MYCO</name>
<proteinExistence type="predicted"/>